<gene>
    <name evidence="3" type="ORF">MCCS_11100</name>
</gene>
<evidence type="ECO:0000313" key="3">
    <source>
        <dbReference type="EMBL" id="ARQ06757.1"/>
    </source>
</evidence>
<proteinExistence type="predicted"/>
<keyword evidence="2" id="KW-0812">Transmembrane</keyword>
<name>A0A1W7AAX0_9STAP</name>
<dbReference type="KEGG" id="mcak:MCCS_11100"/>
<dbReference type="GeneID" id="35295242"/>
<feature type="compositionally biased region" description="Basic and acidic residues" evidence="1">
    <location>
        <begin position="146"/>
        <end position="157"/>
    </location>
</feature>
<keyword evidence="2" id="KW-0472">Membrane</keyword>
<dbReference type="EMBL" id="CP021059">
    <property type="protein sequence ID" value="ARQ06757.1"/>
    <property type="molecule type" value="Genomic_DNA"/>
</dbReference>
<evidence type="ECO:0000256" key="2">
    <source>
        <dbReference type="SAM" id="Phobius"/>
    </source>
</evidence>
<dbReference type="OrthoDB" id="9797543at2"/>
<feature type="region of interest" description="Disordered" evidence="1">
    <location>
        <begin position="138"/>
        <end position="162"/>
    </location>
</feature>
<dbReference type="InterPro" id="IPR050400">
    <property type="entry name" value="Bact_Cytoskel_RodZ"/>
</dbReference>
<dbReference type="GO" id="GO:0003677">
    <property type="term" value="F:DNA binding"/>
    <property type="evidence" value="ECO:0007669"/>
    <property type="project" value="InterPro"/>
</dbReference>
<keyword evidence="2" id="KW-1133">Transmembrane helix</keyword>
<dbReference type="AlphaFoldDB" id="A0A1W7AAX0"/>
<dbReference type="Proteomes" id="UP000194154">
    <property type="component" value="Chromosome"/>
</dbReference>
<protein>
    <submittedName>
        <fullName evidence="3">Cytoskeletal protein RodZ</fullName>
    </submittedName>
</protein>
<dbReference type="SUPFAM" id="SSF47413">
    <property type="entry name" value="lambda repressor-like DNA-binding domains"/>
    <property type="match status" value="1"/>
</dbReference>
<accession>A0A1W7AAX0</accession>
<dbReference type="RefSeq" id="WP_086042407.1">
    <property type="nucleotide sequence ID" value="NZ_CBCRZA010000005.1"/>
</dbReference>
<dbReference type="PANTHER" id="PTHR34475">
    <property type="match status" value="1"/>
</dbReference>
<reference evidence="3 4" key="1">
    <citation type="journal article" date="2017" name="Int. J. Syst. Evol. Microbiol.">
        <title>Macrococcus canis sp. nov., a skin bacterium associated with infections in dogs.</title>
        <authorList>
            <person name="Gobeli Brawand S."/>
            <person name="Cotting K."/>
            <person name="Gomez-Sanz E."/>
            <person name="Collaud A."/>
            <person name="Thomann A."/>
            <person name="Brodard I."/>
            <person name="Rodriguez-Campos S."/>
            <person name="Strauss C."/>
            <person name="Perreten V."/>
        </authorList>
    </citation>
    <scope>NUCLEOTIDE SEQUENCE [LARGE SCALE GENOMIC DNA]</scope>
    <source>
        <strain evidence="3 4">KM45013</strain>
    </source>
</reference>
<dbReference type="STRING" id="1855823.MCCS_11100"/>
<keyword evidence="4" id="KW-1185">Reference proteome</keyword>
<dbReference type="Gene3D" id="1.10.260.40">
    <property type="entry name" value="lambda repressor-like DNA-binding domains"/>
    <property type="match status" value="1"/>
</dbReference>
<feature type="transmembrane region" description="Helical" evidence="2">
    <location>
        <begin position="105"/>
        <end position="127"/>
    </location>
</feature>
<dbReference type="PANTHER" id="PTHR34475:SF1">
    <property type="entry name" value="CYTOSKELETON PROTEIN RODZ"/>
    <property type="match status" value="1"/>
</dbReference>
<organism evidence="3 4">
    <name type="scientific">Macrococcoides canis</name>
    <dbReference type="NCBI Taxonomy" id="1855823"/>
    <lineage>
        <taxon>Bacteria</taxon>
        <taxon>Bacillati</taxon>
        <taxon>Bacillota</taxon>
        <taxon>Bacilli</taxon>
        <taxon>Bacillales</taxon>
        <taxon>Staphylococcaceae</taxon>
        <taxon>Macrococcoides</taxon>
    </lineage>
</organism>
<evidence type="ECO:0000313" key="4">
    <source>
        <dbReference type="Proteomes" id="UP000194154"/>
    </source>
</evidence>
<dbReference type="InterPro" id="IPR010982">
    <property type="entry name" value="Lambda_DNA-bd_dom_sf"/>
</dbReference>
<sequence>MRQIGQILRSKRESLGMTLIDLEKKIKIQKKYIEMIEKNNFERLPNPDYTRGFIEKYANCVNLNGKELIKQHESELPARKISAREAIDTLKATHTTENDHSTRKLLYIIIASLSLLFIIWALSQLLFTDKDESFKPASLNPSRNITVEKKQEPETKSKKPSAKIQVKPETSLTYKNFDGSNLTYEVKSQQPLTVKIVSKIPTWVQVFDNKKKNYVYKEIKEQSFKIDKDAKELTIISGNSTSADIYINNQKVSVPKEAENLITRTYFFKVSKK</sequence>
<dbReference type="Pfam" id="PF13413">
    <property type="entry name" value="HTH_25"/>
    <property type="match status" value="1"/>
</dbReference>
<evidence type="ECO:0000256" key="1">
    <source>
        <dbReference type="SAM" id="MobiDB-lite"/>
    </source>
</evidence>